<accession>A0A455U8M9</accession>
<dbReference type="KEGG" id="hsr:HSBAA_21670"/>
<feature type="region of interest" description="Disordered" evidence="1">
    <location>
        <begin position="1"/>
        <end position="20"/>
    </location>
</feature>
<proteinExistence type="predicted"/>
<dbReference type="AlphaFoldDB" id="A0A455U8M9"/>
<protein>
    <submittedName>
        <fullName evidence="2">Uncharacterized protein</fullName>
    </submittedName>
</protein>
<evidence type="ECO:0000313" key="3">
    <source>
        <dbReference type="Proteomes" id="UP000320231"/>
    </source>
</evidence>
<name>A0A455U8M9_9GAMM</name>
<gene>
    <name evidence="2" type="ORF">HSBAA_21670</name>
</gene>
<evidence type="ECO:0000313" key="2">
    <source>
        <dbReference type="EMBL" id="BBI60861.1"/>
    </source>
</evidence>
<feature type="compositionally biased region" description="Polar residues" evidence="1">
    <location>
        <begin position="1"/>
        <end position="19"/>
    </location>
</feature>
<organism evidence="2 3">
    <name type="scientific">Vreelandella sulfidaeris</name>
    <dbReference type="NCBI Taxonomy" id="115553"/>
    <lineage>
        <taxon>Bacteria</taxon>
        <taxon>Pseudomonadati</taxon>
        <taxon>Pseudomonadota</taxon>
        <taxon>Gammaproteobacteria</taxon>
        <taxon>Oceanospirillales</taxon>
        <taxon>Halomonadaceae</taxon>
        <taxon>Vreelandella</taxon>
    </lineage>
</organism>
<dbReference type="Proteomes" id="UP000320231">
    <property type="component" value="Chromosome"/>
</dbReference>
<evidence type="ECO:0000256" key="1">
    <source>
        <dbReference type="SAM" id="MobiDB-lite"/>
    </source>
</evidence>
<dbReference type="EMBL" id="AP019514">
    <property type="protein sequence ID" value="BBI60861.1"/>
    <property type="molecule type" value="Genomic_DNA"/>
</dbReference>
<reference evidence="2 3" key="1">
    <citation type="journal article" date="2019" name="Microbiol. Resour. Announc.">
        <title>Complete Genome Sequence of Halomonas sulfidaeris Strain Esulfide1 Isolated from a Metal Sulfide Rock at a Depth of 2,200 Meters, Obtained Using Nanopore Sequencing.</title>
        <authorList>
            <person name="Saito M."/>
            <person name="Nishigata A."/>
            <person name="Galipon J."/>
            <person name="Arakawa K."/>
        </authorList>
    </citation>
    <scope>NUCLEOTIDE SEQUENCE [LARGE SCALE GENOMIC DNA]</scope>
    <source>
        <strain evidence="2 3">ATCC BAA-803</strain>
    </source>
</reference>
<sequence>MLPSTTSRVEQNTADSINQHIRRRTEDNIAYFAEHPMKLNNVCTNLTMSGTLNALWKRMRLP</sequence>